<dbReference type="EMBL" id="FPBV01000003">
    <property type="protein sequence ID" value="SFU52394.1"/>
    <property type="molecule type" value="Genomic_DNA"/>
</dbReference>
<evidence type="ECO:0000313" key="1">
    <source>
        <dbReference type="EMBL" id="SFU52394.1"/>
    </source>
</evidence>
<evidence type="ECO:0000313" key="2">
    <source>
        <dbReference type="Proteomes" id="UP000183508"/>
    </source>
</evidence>
<protein>
    <submittedName>
        <fullName evidence="1">Kynurenine formamidase</fullName>
    </submittedName>
</protein>
<proteinExistence type="predicted"/>
<dbReference type="eggNOG" id="COG1878">
    <property type="taxonomic scope" value="Bacteria"/>
</dbReference>
<dbReference type="RefSeq" id="WP_074949905.1">
    <property type="nucleotide sequence ID" value="NZ_FPBV01000003.1"/>
</dbReference>
<dbReference type="PANTHER" id="PTHR31118:SF12">
    <property type="entry name" value="CYCLASE-LIKE PROTEIN 2"/>
    <property type="match status" value="1"/>
</dbReference>
<dbReference type="InterPro" id="IPR037175">
    <property type="entry name" value="KFase_sf"/>
</dbReference>
<dbReference type="PANTHER" id="PTHR31118">
    <property type="entry name" value="CYCLASE-LIKE PROTEIN 2"/>
    <property type="match status" value="1"/>
</dbReference>
<organism evidence="1 2">
    <name type="scientific">Alicyclobacillus macrosporangiidus</name>
    <dbReference type="NCBI Taxonomy" id="392015"/>
    <lineage>
        <taxon>Bacteria</taxon>
        <taxon>Bacillati</taxon>
        <taxon>Bacillota</taxon>
        <taxon>Bacilli</taxon>
        <taxon>Bacillales</taxon>
        <taxon>Alicyclobacillaceae</taxon>
        <taxon>Alicyclobacillus</taxon>
    </lineage>
</organism>
<dbReference type="Gene3D" id="3.50.30.50">
    <property type="entry name" value="Putative cyclase"/>
    <property type="match status" value="1"/>
</dbReference>
<gene>
    <name evidence="1" type="ORF">SAMN05421543_10386</name>
</gene>
<dbReference type="STRING" id="392015.SAMN05421543_10386"/>
<sequence length="230" mass="25279">MEIIDLTLQLQDGLKTFASHPRFNLLDQVTYEFSAPRYQPPCEGFASKLLIASDHGGTHVDAPSHFIKGGKDIHEVPLQQLMGPAVCIDVSDKAPDAVIDSAMLARRCEERAIEIRPGDIVLLRAFPGRWGDPGFYEWQGINDDGAAWLQEKGIKALGMDLAMVDEVGNPKRPVHMRMLGADILLIENLVHLDRIANRRFLFIGLPLNVKGATASPIRAIAIPGKENALS</sequence>
<dbReference type="AlphaFoldDB" id="A0A1I7GVB5"/>
<keyword evidence="2" id="KW-1185">Reference proteome</keyword>
<reference evidence="2" key="1">
    <citation type="submission" date="2016-10" db="EMBL/GenBank/DDBJ databases">
        <authorList>
            <person name="Varghese N."/>
        </authorList>
    </citation>
    <scope>NUCLEOTIDE SEQUENCE [LARGE SCALE GENOMIC DNA]</scope>
    <source>
        <strain evidence="2">DSM 17980</strain>
    </source>
</reference>
<name>A0A1I7GVB5_9BACL</name>
<accession>A0A1I7GVB5</accession>
<dbReference type="InterPro" id="IPR007325">
    <property type="entry name" value="KFase/CYL"/>
</dbReference>
<dbReference type="GO" id="GO:0004061">
    <property type="term" value="F:arylformamidase activity"/>
    <property type="evidence" value="ECO:0007669"/>
    <property type="project" value="InterPro"/>
</dbReference>
<dbReference type="Proteomes" id="UP000183508">
    <property type="component" value="Unassembled WGS sequence"/>
</dbReference>
<dbReference type="OrthoDB" id="9796085at2"/>
<dbReference type="GO" id="GO:0019441">
    <property type="term" value="P:L-tryptophan catabolic process to kynurenine"/>
    <property type="evidence" value="ECO:0007669"/>
    <property type="project" value="InterPro"/>
</dbReference>
<dbReference type="Pfam" id="PF04199">
    <property type="entry name" value="Cyclase"/>
    <property type="match status" value="1"/>
</dbReference>
<dbReference type="SUPFAM" id="SSF102198">
    <property type="entry name" value="Putative cyclase"/>
    <property type="match status" value="1"/>
</dbReference>